<name>A0A450UZK2_9GAMM</name>
<accession>A0A450UZK2</accession>
<evidence type="ECO:0000313" key="2">
    <source>
        <dbReference type="EMBL" id="VFJ97875.1"/>
    </source>
</evidence>
<feature type="region of interest" description="Disordered" evidence="1">
    <location>
        <begin position="1"/>
        <end position="27"/>
    </location>
</feature>
<reference evidence="2" key="1">
    <citation type="submission" date="2019-02" db="EMBL/GenBank/DDBJ databases">
        <authorList>
            <person name="Gruber-Vodicka R. H."/>
            <person name="Seah K. B. B."/>
        </authorList>
    </citation>
    <scope>NUCLEOTIDE SEQUENCE</scope>
    <source>
        <strain evidence="2">BECK_M6</strain>
    </source>
</reference>
<feature type="compositionally biased region" description="Basic and acidic residues" evidence="1">
    <location>
        <begin position="66"/>
        <end position="75"/>
    </location>
</feature>
<feature type="compositionally biased region" description="Basic residues" evidence="1">
    <location>
        <begin position="8"/>
        <end position="24"/>
    </location>
</feature>
<dbReference type="AlphaFoldDB" id="A0A450UZK2"/>
<dbReference type="EMBL" id="CAADFH010000074">
    <property type="protein sequence ID" value="VFJ97875.1"/>
    <property type="molecule type" value="Genomic_DNA"/>
</dbReference>
<gene>
    <name evidence="2" type="ORF">BECKLFY1418A_GA0070994_107413</name>
</gene>
<organism evidence="2">
    <name type="scientific">Candidatus Kentrum sp. LFY</name>
    <dbReference type="NCBI Taxonomy" id="2126342"/>
    <lineage>
        <taxon>Bacteria</taxon>
        <taxon>Pseudomonadati</taxon>
        <taxon>Pseudomonadota</taxon>
        <taxon>Gammaproteobacteria</taxon>
        <taxon>Candidatus Kentrum</taxon>
    </lineage>
</organism>
<evidence type="ECO:0000256" key="1">
    <source>
        <dbReference type="SAM" id="MobiDB-lite"/>
    </source>
</evidence>
<sequence length="87" mass="9956">MAPYGRGSRGRQGHKGNKVHKGQRGIKGILVRLDRKGRRANGDSRDQWVRGVCREIRVKRGCGGLREIRDHEERRGKKGTQEQQDLL</sequence>
<protein>
    <submittedName>
        <fullName evidence="2">Uncharacterized protein</fullName>
    </submittedName>
</protein>
<feature type="region of interest" description="Disordered" evidence="1">
    <location>
        <begin position="64"/>
        <end position="87"/>
    </location>
</feature>
<proteinExistence type="predicted"/>